<organism evidence="1 2">
    <name type="scientific">Lentzea flaviverrucosa</name>
    <dbReference type="NCBI Taxonomy" id="200379"/>
    <lineage>
        <taxon>Bacteria</taxon>
        <taxon>Bacillati</taxon>
        <taxon>Actinomycetota</taxon>
        <taxon>Actinomycetes</taxon>
        <taxon>Pseudonocardiales</taxon>
        <taxon>Pseudonocardiaceae</taxon>
        <taxon>Lentzea</taxon>
    </lineage>
</organism>
<protein>
    <submittedName>
        <fullName evidence="1">Uncharacterized protein</fullName>
    </submittedName>
</protein>
<reference evidence="2" key="1">
    <citation type="submission" date="2016-10" db="EMBL/GenBank/DDBJ databases">
        <authorList>
            <person name="Varghese N."/>
            <person name="Submissions S."/>
        </authorList>
    </citation>
    <scope>NUCLEOTIDE SEQUENCE [LARGE SCALE GENOMIC DNA]</scope>
    <source>
        <strain evidence="2">CGMCC 4.578</strain>
    </source>
</reference>
<sequence length="92" mass="9935">MFVYGGTVRETTAVLEAAPTAFVDACSKSFSRLYGKPPGAAERSSWEKSWPELLRALMQAGLGELRLFLEYELPGSGQRVDALLLGLARTAG</sequence>
<proteinExistence type="predicted"/>
<evidence type="ECO:0000313" key="1">
    <source>
        <dbReference type="EMBL" id="SES36977.1"/>
    </source>
</evidence>
<keyword evidence="2" id="KW-1185">Reference proteome</keyword>
<accession>A0A1H9WTG6</accession>
<gene>
    <name evidence="1" type="ORF">SAMN05216195_112197</name>
</gene>
<dbReference type="AlphaFoldDB" id="A0A1H9WTG6"/>
<dbReference type="Proteomes" id="UP000199028">
    <property type="component" value="Unassembled WGS sequence"/>
</dbReference>
<dbReference type="EMBL" id="FOFT01000012">
    <property type="protein sequence ID" value="SES36977.1"/>
    <property type="molecule type" value="Genomic_DNA"/>
</dbReference>
<name>A0A1H9WTG6_9PSEU</name>
<evidence type="ECO:0000313" key="2">
    <source>
        <dbReference type="Proteomes" id="UP000199028"/>
    </source>
</evidence>